<gene>
    <name evidence="2" type="ORF">IF1G_05224</name>
</gene>
<comment type="caution">
    <text evidence="2">The sequence shown here is derived from an EMBL/GenBank/DDBJ whole genome shotgun (WGS) entry which is preliminary data.</text>
</comment>
<keyword evidence="3" id="KW-1185">Reference proteome</keyword>
<proteinExistence type="predicted"/>
<dbReference type="PROSITE" id="PS51186">
    <property type="entry name" value="GNAT"/>
    <property type="match status" value="1"/>
</dbReference>
<sequence length="218" mass="24692">MSLDFSSIFTSERLIYEAFDNADEDTKKFLYHQMAMNPAIKGLDSIQAFAPLSRTSYYEQLGHWKNNLLNVIICLKPDGWDELAHDYSREEHAKGLRGVPVGMMCLATGPPSLAHHRRAGLGMSISGTHQGRGYGTEALRWLAGWTFDYGNMHSLFLETSSLNERAIHVYKKAGFVENGRQPESLYLAGKWYDTVHMSILEQDWRARQKAETNASEVS</sequence>
<dbReference type="PANTHER" id="PTHR43415">
    <property type="entry name" value="SPERMIDINE N(1)-ACETYLTRANSFERASE"/>
    <property type="match status" value="1"/>
</dbReference>
<dbReference type="Proteomes" id="UP000315783">
    <property type="component" value="Unassembled WGS sequence"/>
</dbReference>
<evidence type="ECO:0000259" key="1">
    <source>
        <dbReference type="PROSITE" id="PS51186"/>
    </source>
</evidence>
<dbReference type="InterPro" id="IPR000182">
    <property type="entry name" value="GNAT_dom"/>
</dbReference>
<reference evidence="2 3" key="1">
    <citation type="journal article" date="2019" name="Appl. Microbiol. Biotechnol.">
        <title>Genome sequence of Isaria javanica and comparative genome analysis insights into family S53 peptidase evolution in fungal entomopathogens.</title>
        <authorList>
            <person name="Lin R."/>
            <person name="Zhang X."/>
            <person name="Xin B."/>
            <person name="Zou M."/>
            <person name="Gao Y."/>
            <person name="Qin F."/>
            <person name="Hu Q."/>
            <person name="Xie B."/>
            <person name="Cheng X."/>
        </authorList>
    </citation>
    <scope>NUCLEOTIDE SEQUENCE [LARGE SCALE GENOMIC DNA]</scope>
    <source>
        <strain evidence="2 3">IJ1G</strain>
    </source>
</reference>
<protein>
    <submittedName>
        <fullName evidence="2">GNAT family acetyltransferase</fullName>
    </submittedName>
</protein>
<feature type="domain" description="N-acetyltransferase" evidence="1">
    <location>
        <begin position="47"/>
        <end position="202"/>
    </location>
</feature>
<dbReference type="SUPFAM" id="SSF55729">
    <property type="entry name" value="Acyl-CoA N-acyltransferases (Nat)"/>
    <property type="match status" value="1"/>
</dbReference>
<dbReference type="InterPro" id="IPR016181">
    <property type="entry name" value="Acyl_CoA_acyltransferase"/>
</dbReference>
<dbReference type="GO" id="GO:0016747">
    <property type="term" value="F:acyltransferase activity, transferring groups other than amino-acyl groups"/>
    <property type="evidence" value="ECO:0007669"/>
    <property type="project" value="InterPro"/>
</dbReference>
<dbReference type="Gene3D" id="3.40.630.30">
    <property type="match status" value="1"/>
</dbReference>
<dbReference type="PANTHER" id="PTHR43415:SF3">
    <property type="entry name" value="GNAT-FAMILY ACETYLTRANSFERASE"/>
    <property type="match status" value="1"/>
</dbReference>
<dbReference type="OrthoDB" id="64477at2759"/>
<dbReference type="Pfam" id="PF00583">
    <property type="entry name" value="Acetyltransf_1"/>
    <property type="match status" value="1"/>
</dbReference>
<organism evidence="2 3">
    <name type="scientific">Cordyceps javanica</name>
    <dbReference type="NCBI Taxonomy" id="43265"/>
    <lineage>
        <taxon>Eukaryota</taxon>
        <taxon>Fungi</taxon>
        <taxon>Dikarya</taxon>
        <taxon>Ascomycota</taxon>
        <taxon>Pezizomycotina</taxon>
        <taxon>Sordariomycetes</taxon>
        <taxon>Hypocreomycetidae</taxon>
        <taxon>Hypocreales</taxon>
        <taxon>Cordycipitaceae</taxon>
        <taxon>Cordyceps</taxon>
    </lineage>
</organism>
<dbReference type="EMBL" id="SPUK01000006">
    <property type="protein sequence ID" value="TQV96641.1"/>
    <property type="molecule type" value="Genomic_DNA"/>
</dbReference>
<dbReference type="AlphaFoldDB" id="A0A545W1X1"/>
<keyword evidence="2" id="KW-0808">Transferase</keyword>
<accession>A0A545W1X1</accession>
<evidence type="ECO:0000313" key="3">
    <source>
        <dbReference type="Proteomes" id="UP000315783"/>
    </source>
</evidence>
<evidence type="ECO:0000313" key="2">
    <source>
        <dbReference type="EMBL" id="TQV96641.1"/>
    </source>
</evidence>
<name>A0A545W1X1_9HYPO</name>